<dbReference type="Proteomes" id="UP000294664">
    <property type="component" value="Unassembled WGS sequence"/>
</dbReference>
<protein>
    <recommendedName>
        <fullName evidence="4">DUF1365 family protein</fullName>
    </recommendedName>
</protein>
<dbReference type="OrthoDB" id="9778801at2"/>
<feature type="region of interest" description="Disordered" evidence="1">
    <location>
        <begin position="248"/>
        <end position="269"/>
    </location>
</feature>
<dbReference type="AlphaFoldDB" id="A0A4R3M1E1"/>
<accession>A0A4R3M1E1</accession>
<proteinExistence type="predicted"/>
<reference evidence="2 3" key="1">
    <citation type="submission" date="2019-03" db="EMBL/GenBank/DDBJ databases">
        <title>Genomic Encyclopedia of Type Strains, Phase IV (KMG-IV): sequencing the most valuable type-strain genomes for metagenomic binning, comparative biology and taxonomic classification.</title>
        <authorList>
            <person name="Goeker M."/>
        </authorList>
    </citation>
    <scope>NUCLEOTIDE SEQUENCE [LARGE SCALE GENOMIC DNA]</scope>
    <source>
        <strain evidence="2 3">DSM 9035</strain>
    </source>
</reference>
<keyword evidence="3" id="KW-1185">Reference proteome</keyword>
<dbReference type="PANTHER" id="PTHR33973:SF4">
    <property type="entry name" value="OS07G0153300 PROTEIN"/>
    <property type="match status" value="1"/>
</dbReference>
<dbReference type="PANTHER" id="PTHR33973">
    <property type="entry name" value="OS07G0153300 PROTEIN"/>
    <property type="match status" value="1"/>
</dbReference>
<dbReference type="InterPro" id="IPR010775">
    <property type="entry name" value="DUF1365"/>
</dbReference>
<gene>
    <name evidence="2" type="ORF">EDC64_102405</name>
</gene>
<organism evidence="2 3">
    <name type="scientific">Aquabacter spiritensis</name>
    <dbReference type="NCBI Taxonomy" id="933073"/>
    <lineage>
        <taxon>Bacteria</taxon>
        <taxon>Pseudomonadati</taxon>
        <taxon>Pseudomonadota</taxon>
        <taxon>Alphaproteobacteria</taxon>
        <taxon>Hyphomicrobiales</taxon>
        <taxon>Xanthobacteraceae</taxon>
        <taxon>Aquabacter</taxon>
    </lineage>
</organism>
<evidence type="ECO:0000313" key="3">
    <source>
        <dbReference type="Proteomes" id="UP000294664"/>
    </source>
</evidence>
<evidence type="ECO:0008006" key="4">
    <source>
        <dbReference type="Google" id="ProtNLM"/>
    </source>
</evidence>
<dbReference type="EMBL" id="SMAI01000002">
    <property type="protein sequence ID" value="TCT06924.1"/>
    <property type="molecule type" value="Genomic_DNA"/>
</dbReference>
<evidence type="ECO:0000256" key="1">
    <source>
        <dbReference type="SAM" id="MobiDB-lite"/>
    </source>
</evidence>
<name>A0A4R3M1E1_9HYPH</name>
<dbReference type="RefSeq" id="WP_132030388.1">
    <property type="nucleotide sequence ID" value="NZ_SMAI01000002.1"/>
</dbReference>
<dbReference type="Pfam" id="PF07103">
    <property type="entry name" value="DUF1365"/>
    <property type="match status" value="1"/>
</dbReference>
<comment type="caution">
    <text evidence="2">The sequence shown here is derived from an EMBL/GenBank/DDBJ whole genome shotgun (WGS) entry which is preliminary data.</text>
</comment>
<evidence type="ECO:0000313" key="2">
    <source>
        <dbReference type="EMBL" id="TCT06924.1"/>
    </source>
</evidence>
<sequence>MTAHAPGLYRGQVMHRRLRPRPHRLAYRIFSLLIDLDTIDADCARLRLLSHNRFNLFSIHDRDFASGIQAPLKPQVERHLRAAGLAPDGGRILLLCMPRMLGFVFNPLSIYFCHDRTGRLIATLYEVSNTFGERHSYLLPANAAADGIVRQSSRKRFFVSPFLDLAFDYAFRLRPPGDAFQLAIKVSDADGPVLTAVHTAAREPLSDAALARAFVEFPVMTVKVVAAIYWEAVRLWIRGVPLHRKPAPPSCPVTHVPQPPATGSAQNGL</sequence>